<keyword evidence="3" id="KW-0547">Nucleotide-binding</keyword>
<dbReference type="Gene3D" id="3.30.70.1230">
    <property type="entry name" value="Nucleotide cyclase"/>
    <property type="match status" value="1"/>
</dbReference>
<dbReference type="SMART" id="SM00044">
    <property type="entry name" value="CYCc"/>
    <property type="match status" value="1"/>
</dbReference>
<dbReference type="CDD" id="cd07302">
    <property type="entry name" value="CHD"/>
    <property type="match status" value="1"/>
</dbReference>
<dbReference type="PROSITE" id="PS50125">
    <property type="entry name" value="GUANYLATE_CYCLASE_2"/>
    <property type="match status" value="1"/>
</dbReference>
<dbReference type="InterPro" id="IPR050401">
    <property type="entry name" value="Cyclic_nucleotide_synthase"/>
</dbReference>
<dbReference type="GO" id="GO:0005886">
    <property type="term" value="C:plasma membrane"/>
    <property type="evidence" value="ECO:0007669"/>
    <property type="project" value="TreeGrafter"/>
</dbReference>
<dbReference type="SUPFAM" id="SSF55073">
    <property type="entry name" value="Nucleotide cyclase"/>
    <property type="match status" value="1"/>
</dbReference>
<evidence type="ECO:0000256" key="7">
    <source>
        <dbReference type="SAM" id="MobiDB-lite"/>
    </source>
</evidence>
<feature type="compositionally biased region" description="Basic and acidic residues" evidence="7">
    <location>
        <begin position="793"/>
        <end position="804"/>
    </location>
</feature>
<dbReference type="GO" id="GO:0007168">
    <property type="term" value="P:receptor guanylyl cyclase signaling pathway"/>
    <property type="evidence" value="ECO:0007669"/>
    <property type="project" value="TreeGrafter"/>
</dbReference>
<feature type="region of interest" description="Disordered" evidence="7">
    <location>
        <begin position="524"/>
        <end position="565"/>
    </location>
</feature>
<dbReference type="EMBL" id="CAICTM010001445">
    <property type="protein sequence ID" value="CAB9523716.1"/>
    <property type="molecule type" value="Genomic_DNA"/>
</dbReference>
<evidence type="ECO:0000256" key="3">
    <source>
        <dbReference type="ARBA" id="ARBA00022741"/>
    </source>
</evidence>
<keyword evidence="11" id="KW-1185">Reference proteome</keyword>
<dbReference type="AlphaFoldDB" id="A0A9N8EM29"/>
<evidence type="ECO:0000256" key="8">
    <source>
        <dbReference type="SAM" id="Phobius"/>
    </source>
</evidence>
<evidence type="ECO:0000313" key="10">
    <source>
        <dbReference type="EMBL" id="CAB9523716.1"/>
    </source>
</evidence>
<evidence type="ECO:0000313" key="11">
    <source>
        <dbReference type="Proteomes" id="UP001153069"/>
    </source>
</evidence>
<feature type="domain" description="Guanylate cyclase" evidence="9">
    <location>
        <begin position="580"/>
        <end position="715"/>
    </location>
</feature>
<protein>
    <submittedName>
        <fullName evidence="10">Receptor-type guanylate cyclase gcy</fullName>
    </submittedName>
</protein>
<dbReference type="InterPro" id="IPR001054">
    <property type="entry name" value="A/G_cyclase"/>
</dbReference>
<dbReference type="PANTHER" id="PTHR11920">
    <property type="entry name" value="GUANYLYL CYCLASE"/>
    <property type="match status" value="1"/>
</dbReference>
<evidence type="ECO:0000256" key="6">
    <source>
        <dbReference type="ARBA" id="ARBA00023239"/>
    </source>
</evidence>
<feature type="compositionally biased region" description="Polar residues" evidence="7">
    <location>
        <begin position="548"/>
        <end position="558"/>
    </location>
</feature>
<keyword evidence="10" id="KW-0675">Receptor</keyword>
<dbReference type="GO" id="GO:0000166">
    <property type="term" value="F:nucleotide binding"/>
    <property type="evidence" value="ECO:0007669"/>
    <property type="project" value="UniProtKB-KW"/>
</dbReference>
<feature type="compositionally biased region" description="Low complexity" evidence="7">
    <location>
        <begin position="772"/>
        <end position="784"/>
    </location>
</feature>
<accession>A0A9N8EM29</accession>
<keyword evidence="5 8" id="KW-0472">Membrane</keyword>
<dbReference type="Pfam" id="PF00211">
    <property type="entry name" value="Guanylate_cyc"/>
    <property type="match status" value="1"/>
</dbReference>
<dbReference type="GO" id="GO:0001653">
    <property type="term" value="F:peptide receptor activity"/>
    <property type="evidence" value="ECO:0007669"/>
    <property type="project" value="TreeGrafter"/>
</dbReference>
<name>A0A9N8EM29_9STRA</name>
<dbReference type="PANTHER" id="PTHR11920:SF335">
    <property type="entry name" value="GUANYLATE CYCLASE"/>
    <property type="match status" value="1"/>
</dbReference>
<proteinExistence type="predicted"/>
<dbReference type="GO" id="GO:0035556">
    <property type="term" value="P:intracellular signal transduction"/>
    <property type="evidence" value="ECO:0007669"/>
    <property type="project" value="InterPro"/>
</dbReference>
<evidence type="ECO:0000256" key="4">
    <source>
        <dbReference type="ARBA" id="ARBA00022989"/>
    </source>
</evidence>
<keyword evidence="2 8" id="KW-0812">Transmembrane</keyword>
<comment type="subcellular location">
    <subcellularLocation>
        <location evidence="1">Membrane</location>
    </subcellularLocation>
</comment>
<feature type="transmembrane region" description="Helical" evidence="8">
    <location>
        <begin position="59"/>
        <end position="78"/>
    </location>
</feature>
<gene>
    <name evidence="10" type="ORF">SEMRO_1447_G273590.1</name>
</gene>
<evidence type="ECO:0000256" key="1">
    <source>
        <dbReference type="ARBA" id="ARBA00004370"/>
    </source>
</evidence>
<reference evidence="10" key="1">
    <citation type="submission" date="2020-06" db="EMBL/GenBank/DDBJ databases">
        <authorList>
            <consortium name="Plant Systems Biology data submission"/>
        </authorList>
    </citation>
    <scope>NUCLEOTIDE SEQUENCE</scope>
    <source>
        <strain evidence="10">D6</strain>
    </source>
</reference>
<feature type="compositionally biased region" description="Polar residues" evidence="7">
    <location>
        <begin position="528"/>
        <end position="537"/>
    </location>
</feature>
<dbReference type="Proteomes" id="UP001153069">
    <property type="component" value="Unassembled WGS sequence"/>
</dbReference>
<organism evidence="10 11">
    <name type="scientific">Seminavis robusta</name>
    <dbReference type="NCBI Taxonomy" id="568900"/>
    <lineage>
        <taxon>Eukaryota</taxon>
        <taxon>Sar</taxon>
        <taxon>Stramenopiles</taxon>
        <taxon>Ochrophyta</taxon>
        <taxon>Bacillariophyta</taxon>
        <taxon>Bacillariophyceae</taxon>
        <taxon>Bacillariophycidae</taxon>
        <taxon>Naviculales</taxon>
        <taxon>Naviculaceae</taxon>
        <taxon>Seminavis</taxon>
    </lineage>
</organism>
<dbReference type="InterPro" id="IPR029787">
    <property type="entry name" value="Nucleotide_cyclase"/>
</dbReference>
<evidence type="ECO:0000256" key="5">
    <source>
        <dbReference type="ARBA" id="ARBA00023136"/>
    </source>
</evidence>
<dbReference type="GO" id="GO:0004016">
    <property type="term" value="F:adenylate cyclase activity"/>
    <property type="evidence" value="ECO:0007669"/>
    <property type="project" value="TreeGrafter"/>
</dbReference>
<feature type="region of interest" description="Disordered" evidence="7">
    <location>
        <begin position="772"/>
        <end position="804"/>
    </location>
</feature>
<dbReference type="GO" id="GO:0004383">
    <property type="term" value="F:guanylate cyclase activity"/>
    <property type="evidence" value="ECO:0007669"/>
    <property type="project" value="TreeGrafter"/>
</dbReference>
<sequence length="804" mass="89665">MNATLDRSSASRVDADEEAASYVVEDMSSATEDVESYRDEKEQVVIATSENKRVGYMRVILMLVLAAVAAFISCGFYFGSKEGEQIGFENYAREACEKVATSFQSSATSRLTAIASLAEGIASNAAARGEHWPNVTVPDFEERVSLTLDLADVMSITMLPVVTGENLDGWGEYSVKNAGWYHESLEFQRESGTNHSQWSEDVEALKEVLGEVQSNTTIHPGIYSFFDNSTFYDALADEGPFLPWWQFAPVFPVPSILNYDTATNPSRQYQIRAVLENKSPLVSEAWDYSDTENPHIIGKQATLNLYLKRWEDGGKSYQKGPVSDLYYPVFDRDSSDKQTVAAILTAYIYWQVYFEDVLSSSSEPVMAVLENVCGSQAHHEHQRSMREDDHHQHRQQFTYKIIGEKAEYMGPGDHHDDSYDYLEESTGWHAFLAGTNDKDHLMEGQCLYQVRIYPTKEMEDNLTTNDPVYNMLFVLATFLITSLVFCVYDCFVERRQKAVMTKAIKSTKVVQEMFPENVRERLFEESTGDTSSSQQHQAGAKQRLRDSSCATNNRSSLESLDDQLSRPRGPMVADLYPNCTVLFADIAGFTQWSSNREPRHVFQLLETLYGAFDRLAKQRKVFKVETIGDCYLGITGVPRPRRDHAVAMTKFAAACMEKMDFLVQNQLKDALGEETSLLQLRAGIHSGSVTAGVLRGERARYQIFGDTVNTASRMESNSLPGKIQVSSETAELLKAANKGSWLAARPGGIEAKGKGTLATFWVLPNRPSSSMSGSVSSAGLSGESEPTLTEDTTGAKDFIDGSWL</sequence>
<comment type="caution">
    <text evidence="10">The sequence shown here is derived from an EMBL/GenBank/DDBJ whole genome shotgun (WGS) entry which is preliminary data.</text>
</comment>
<keyword evidence="4 8" id="KW-1133">Transmembrane helix</keyword>
<evidence type="ECO:0000256" key="2">
    <source>
        <dbReference type="ARBA" id="ARBA00022692"/>
    </source>
</evidence>
<evidence type="ECO:0000259" key="9">
    <source>
        <dbReference type="PROSITE" id="PS50125"/>
    </source>
</evidence>
<keyword evidence="6" id="KW-0456">Lyase</keyword>